<evidence type="ECO:0000259" key="5">
    <source>
        <dbReference type="Pfam" id="PF13361"/>
    </source>
</evidence>
<organism evidence="6 7">
    <name type="scientific">Phytohabitans houttuyneae</name>
    <dbReference type="NCBI Taxonomy" id="1076126"/>
    <lineage>
        <taxon>Bacteria</taxon>
        <taxon>Bacillati</taxon>
        <taxon>Actinomycetota</taxon>
        <taxon>Actinomycetes</taxon>
        <taxon>Micromonosporales</taxon>
        <taxon>Micromonosporaceae</taxon>
    </lineage>
</organism>
<dbReference type="EMBL" id="BLPF01000001">
    <property type="protein sequence ID" value="GFJ79544.1"/>
    <property type="molecule type" value="Genomic_DNA"/>
</dbReference>
<keyword evidence="4" id="KW-0067">ATP-binding</keyword>
<dbReference type="InterPro" id="IPR027417">
    <property type="entry name" value="P-loop_NTPase"/>
</dbReference>
<dbReference type="GO" id="GO:0043138">
    <property type="term" value="F:3'-5' DNA helicase activity"/>
    <property type="evidence" value="ECO:0007669"/>
    <property type="project" value="TreeGrafter"/>
</dbReference>
<evidence type="ECO:0000256" key="2">
    <source>
        <dbReference type="ARBA" id="ARBA00022801"/>
    </source>
</evidence>
<gene>
    <name evidence="6" type="ORF">Phou_037240</name>
</gene>
<name>A0A6V8K707_9ACTN</name>
<evidence type="ECO:0000313" key="7">
    <source>
        <dbReference type="Proteomes" id="UP000482800"/>
    </source>
</evidence>
<accession>A0A6V8K707</accession>
<dbReference type="GO" id="GO:0000724">
    <property type="term" value="P:double-strand break repair via homologous recombination"/>
    <property type="evidence" value="ECO:0007669"/>
    <property type="project" value="TreeGrafter"/>
</dbReference>
<evidence type="ECO:0000256" key="3">
    <source>
        <dbReference type="ARBA" id="ARBA00022806"/>
    </source>
</evidence>
<comment type="caution">
    <text evidence="6">The sequence shown here is derived from an EMBL/GenBank/DDBJ whole genome shotgun (WGS) entry which is preliminary data.</text>
</comment>
<reference evidence="6 7" key="1">
    <citation type="submission" date="2020-03" db="EMBL/GenBank/DDBJ databases">
        <title>Whole genome shotgun sequence of Phytohabitans houttuyneae NBRC 108639.</title>
        <authorList>
            <person name="Komaki H."/>
            <person name="Tamura T."/>
        </authorList>
    </citation>
    <scope>NUCLEOTIDE SEQUENCE [LARGE SCALE GENOMIC DNA]</scope>
    <source>
        <strain evidence="6 7">NBRC 108639</strain>
    </source>
</reference>
<keyword evidence="3 6" id="KW-0347">Helicase</keyword>
<evidence type="ECO:0000256" key="4">
    <source>
        <dbReference type="ARBA" id="ARBA00022840"/>
    </source>
</evidence>
<dbReference type="RefSeq" id="WP_173057067.1">
    <property type="nucleotide sequence ID" value="NZ_BAABGO010000001.1"/>
</dbReference>
<dbReference type="Pfam" id="PF13361">
    <property type="entry name" value="UvrD_C"/>
    <property type="match status" value="1"/>
</dbReference>
<dbReference type="SUPFAM" id="SSF52540">
    <property type="entry name" value="P-loop containing nucleoside triphosphate hydrolases"/>
    <property type="match status" value="1"/>
</dbReference>
<dbReference type="Gene3D" id="3.40.50.300">
    <property type="entry name" value="P-loop containing nucleotide triphosphate hydrolases"/>
    <property type="match status" value="2"/>
</dbReference>
<dbReference type="GO" id="GO:0003677">
    <property type="term" value="F:DNA binding"/>
    <property type="evidence" value="ECO:0007669"/>
    <property type="project" value="InterPro"/>
</dbReference>
<sequence length="612" mass="66289">MNSHRPTSEQEAVIAAFRVGSTLVVEAGAGCGKSTTLKMAARTRPSAKGIYVAYNRALVDEAKRSFPSSTWCKTAHGLAFGPVGKRFAHRLSGPRKPAREVARILKITEPVKVSDTMPLVAPQQLARLVTAAVDRFCKSADPEPDRWHVARINGVQDSEMRVIRDVVVPLAREAWADLCSTTGELPYTHNCYLKLYQLSDPQLRCDYLLLDEAQDANPVMASIFEQQTDVQRVMVGDASQAINGWNGAVDAMSKFAADARLTLSQSFRFGPAIADEANKWLEILDAPLRLRGFEQIGSTIGPLAAPAAILCRTNAETVSQVMAAAKAGRRAALVGGGADIRRLAEAAIDLKNGRGTDHPELFMFSSWLEVQDYAEHDTSGSDLRVFVRLIDSHGADVVIDTVDRLVDESRADVVVSTAHKAKGREWPTVRVADDFREPKATEDDPEPEIVREDAMLAYVTVTRGQEYLDRGGLAWVDRWVRSGVRPAFDASKSTIGELIDASSLGTPEATAHREAGRQALSADLTGMLEEQADWDATGVDGAARAVELPAPHCHRCGSGDNCACDPQKAAEFTQRTGKPAGPAAQREAFLRNLAEGRDVVESLARALVGIDA</sequence>
<dbReference type="Proteomes" id="UP000482800">
    <property type="component" value="Unassembled WGS sequence"/>
</dbReference>
<dbReference type="GO" id="GO:0031297">
    <property type="term" value="P:replication fork processing"/>
    <property type="evidence" value="ECO:0007669"/>
    <property type="project" value="TreeGrafter"/>
</dbReference>
<dbReference type="PANTHER" id="PTHR11070">
    <property type="entry name" value="UVRD / RECB / PCRA DNA HELICASE FAMILY MEMBER"/>
    <property type="match status" value="1"/>
</dbReference>
<dbReference type="InterPro" id="IPR000212">
    <property type="entry name" value="DNA_helicase_UvrD/REP"/>
</dbReference>
<dbReference type="Pfam" id="PF13245">
    <property type="entry name" value="AAA_19"/>
    <property type="match status" value="1"/>
</dbReference>
<reference evidence="6 7" key="2">
    <citation type="submission" date="2020-03" db="EMBL/GenBank/DDBJ databases">
        <authorList>
            <person name="Ichikawa N."/>
            <person name="Kimura A."/>
            <person name="Kitahashi Y."/>
            <person name="Uohara A."/>
        </authorList>
    </citation>
    <scope>NUCLEOTIDE SEQUENCE [LARGE SCALE GENOMIC DNA]</scope>
    <source>
        <strain evidence="6 7">NBRC 108639</strain>
    </source>
</reference>
<feature type="domain" description="UvrD-like helicase C-terminal" evidence="5">
    <location>
        <begin position="411"/>
        <end position="468"/>
    </location>
</feature>
<dbReference type="GO" id="GO:0016787">
    <property type="term" value="F:hydrolase activity"/>
    <property type="evidence" value="ECO:0007669"/>
    <property type="project" value="UniProtKB-KW"/>
</dbReference>
<evidence type="ECO:0000256" key="1">
    <source>
        <dbReference type="ARBA" id="ARBA00022741"/>
    </source>
</evidence>
<dbReference type="InterPro" id="IPR014017">
    <property type="entry name" value="DNA_helicase_UvrD-like_C"/>
</dbReference>
<keyword evidence="2" id="KW-0378">Hydrolase</keyword>
<dbReference type="AlphaFoldDB" id="A0A6V8K707"/>
<proteinExistence type="predicted"/>
<keyword evidence="1" id="KW-0547">Nucleotide-binding</keyword>
<dbReference type="PANTHER" id="PTHR11070:SF30">
    <property type="entry name" value="F-BOX DNA HELICASE 1"/>
    <property type="match status" value="1"/>
</dbReference>
<evidence type="ECO:0000313" key="6">
    <source>
        <dbReference type="EMBL" id="GFJ79544.1"/>
    </source>
</evidence>
<protein>
    <submittedName>
        <fullName evidence="6">DNA helicase</fullName>
    </submittedName>
</protein>
<dbReference type="GO" id="GO:0005524">
    <property type="term" value="F:ATP binding"/>
    <property type="evidence" value="ECO:0007669"/>
    <property type="project" value="UniProtKB-KW"/>
</dbReference>
<keyword evidence="7" id="KW-1185">Reference proteome</keyword>